<feature type="transmembrane region" description="Helical" evidence="1">
    <location>
        <begin position="68"/>
        <end position="88"/>
    </location>
</feature>
<name>A0A9X1ZPT5_9GAMM</name>
<evidence type="ECO:0000313" key="2">
    <source>
        <dbReference type="EMBL" id="MCL1139776.1"/>
    </source>
</evidence>
<organism evidence="2 3">
    <name type="scientific">Shewanella pneumatophori</name>
    <dbReference type="NCBI Taxonomy" id="314092"/>
    <lineage>
        <taxon>Bacteria</taxon>
        <taxon>Pseudomonadati</taxon>
        <taxon>Pseudomonadota</taxon>
        <taxon>Gammaproteobacteria</taxon>
        <taxon>Alteromonadales</taxon>
        <taxon>Shewanellaceae</taxon>
        <taxon>Shewanella</taxon>
    </lineage>
</organism>
<dbReference type="Proteomes" id="UP001139293">
    <property type="component" value="Unassembled WGS sequence"/>
</dbReference>
<reference evidence="2" key="1">
    <citation type="submission" date="2022-01" db="EMBL/GenBank/DDBJ databases">
        <title>Whole genome-based taxonomy of the Shewanellaceae.</title>
        <authorList>
            <person name="Martin-Rodriguez A.J."/>
        </authorList>
    </citation>
    <scope>NUCLEOTIDE SEQUENCE</scope>
    <source>
        <strain evidence="2">KCTC 23973</strain>
    </source>
</reference>
<keyword evidence="1" id="KW-1133">Transmembrane helix</keyword>
<evidence type="ECO:0000313" key="3">
    <source>
        <dbReference type="Proteomes" id="UP001139293"/>
    </source>
</evidence>
<keyword evidence="1" id="KW-0472">Membrane</keyword>
<sequence length="99" mass="11228">MAELYIVGLVAVVLAMGYLSIYPKIAGNNVNKISLCDIACSMFVFALVASKFWGTGYVFNAILFSTNWFWFTLFIYVLIEIPLAIWYVKKHGVQFDSKL</sequence>
<evidence type="ECO:0000256" key="1">
    <source>
        <dbReference type="SAM" id="Phobius"/>
    </source>
</evidence>
<keyword evidence="1" id="KW-0812">Transmembrane</keyword>
<dbReference type="AlphaFoldDB" id="A0A9X1ZPT5"/>
<gene>
    <name evidence="2" type="ORF">L2740_14610</name>
</gene>
<proteinExistence type="predicted"/>
<dbReference type="EMBL" id="JAKILB010000009">
    <property type="protein sequence ID" value="MCL1139776.1"/>
    <property type="molecule type" value="Genomic_DNA"/>
</dbReference>
<accession>A0A9X1ZPT5</accession>
<feature type="transmembrane region" description="Helical" evidence="1">
    <location>
        <begin position="6"/>
        <end position="23"/>
    </location>
</feature>
<keyword evidence="3" id="KW-1185">Reference proteome</keyword>
<comment type="caution">
    <text evidence="2">The sequence shown here is derived from an EMBL/GenBank/DDBJ whole genome shotgun (WGS) entry which is preliminary data.</text>
</comment>
<dbReference type="RefSeq" id="WP_248950872.1">
    <property type="nucleotide sequence ID" value="NZ_JAKILB010000009.1"/>
</dbReference>
<protein>
    <submittedName>
        <fullName evidence="2">Uncharacterized protein</fullName>
    </submittedName>
</protein>